<comment type="caution">
    <text evidence="2">The sequence shown here is derived from an EMBL/GenBank/DDBJ whole genome shotgun (WGS) entry which is preliminary data.</text>
</comment>
<dbReference type="SUPFAM" id="SSF53597">
    <property type="entry name" value="Dihydrofolate reductase-like"/>
    <property type="match status" value="1"/>
</dbReference>
<protein>
    <submittedName>
        <fullName evidence="2">Deaminase</fullName>
    </submittedName>
</protein>
<dbReference type="InterPro" id="IPR024072">
    <property type="entry name" value="DHFR-like_dom_sf"/>
</dbReference>
<dbReference type="Proteomes" id="UP000498980">
    <property type="component" value="Unassembled WGS sequence"/>
</dbReference>
<dbReference type="AlphaFoldDB" id="A0A7J0C768"/>
<name>A0A7J0C768_9ACTN</name>
<dbReference type="GO" id="GO:0009231">
    <property type="term" value="P:riboflavin biosynthetic process"/>
    <property type="evidence" value="ECO:0007669"/>
    <property type="project" value="InterPro"/>
</dbReference>
<gene>
    <name evidence="2" type="ORF">Sfulv_30390</name>
</gene>
<accession>A0A7J0C768</accession>
<proteinExistence type="predicted"/>
<evidence type="ECO:0000259" key="1">
    <source>
        <dbReference type="Pfam" id="PF01872"/>
    </source>
</evidence>
<dbReference type="Pfam" id="PF01872">
    <property type="entry name" value="RibD_C"/>
    <property type="match status" value="1"/>
</dbReference>
<reference evidence="2 3" key="1">
    <citation type="submission" date="2020-05" db="EMBL/GenBank/DDBJ databases">
        <title>Whole genome shotgun sequence of Streptomyces fulvorobeus NBRC 15897.</title>
        <authorList>
            <person name="Komaki H."/>
            <person name="Tamura T."/>
        </authorList>
    </citation>
    <scope>NUCLEOTIDE SEQUENCE [LARGE SCALE GENOMIC DNA]</scope>
    <source>
        <strain evidence="2 3">NBRC 15897</strain>
    </source>
</reference>
<evidence type="ECO:0000313" key="2">
    <source>
        <dbReference type="EMBL" id="GFM98228.1"/>
    </source>
</evidence>
<dbReference type="InterPro" id="IPR050765">
    <property type="entry name" value="Riboflavin_Biosynth_HTPR"/>
</dbReference>
<feature type="domain" description="Bacterial bifunctional deaminase-reductase C-terminal" evidence="1">
    <location>
        <begin position="16"/>
        <end position="200"/>
    </location>
</feature>
<dbReference type="PANTHER" id="PTHR38011:SF11">
    <property type="entry name" value="2,5-DIAMINO-6-RIBOSYLAMINO-4(3H)-PYRIMIDINONE 5'-PHOSPHATE REDUCTASE"/>
    <property type="match status" value="1"/>
</dbReference>
<keyword evidence="3" id="KW-1185">Reference proteome</keyword>
<organism evidence="2 3">
    <name type="scientific">Streptomyces fulvorobeus</name>
    <dbReference type="NCBI Taxonomy" id="284028"/>
    <lineage>
        <taxon>Bacteria</taxon>
        <taxon>Bacillati</taxon>
        <taxon>Actinomycetota</taxon>
        <taxon>Actinomycetes</taxon>
        <taxon>Kitasatosporales</taxon>
        <taxon>Streptomycetaceae</taxon>
        <taxon>Streptomyces</taxon>
    </lineage>
</organism>
<dbReference type="PANTHER" id="PTHR38011">
    <property type="entry name" value="DIHYDROFOLATE REDUCTASE FAMILY PROTEIN (AFU_ORTHOLOGUE AFUA_8G06820)"/>
    <property type="match status" value="1"/>
</dbReference>
<dbReference type="InterPro" id="IPR002734">
    <property type="entry name" value="RibDG_C"/>
</dbReference>
<dbReference type="Gene3D" id="3.40.430.10">
    <property type="entry name" value="Dihydrofolate Reductase, subunit A"/>
    <property type="match status" value="1"/>
</dbReference>
<evidence type="ECO:0000313" key="3">
    <source>
        <dbReference type="Proteomes" id="UP000498980"/>
    </source>
</evidence>
<sequence length="208" mass="23125">MLIDRDIPRGNGYHLRKLTYFIACSIDGFIGDPSGDATSMYRFVNEEFLSFLKADYPETVPVEGRKALGFHDVPNQRFDTVVQGRASYQLALDAHVTSPYAQLREFVASRTLTESPDANVELISQDLVGRIRELKSEAGDLGIWLCGGSQLAGELIGEIDELVIKTYPLVYGSGMPMFGSDLEAIEFTLDAVRTFDNGALVRTYSRKR</sequence>
<dbReference type="EMBL" id="BLWC01000001">
    <property type="protein sequence ID" value="GFM98228.1"/>
    <property type="molecule type" value="Genomic_DNA"/>
</dbReference>
<dbReference type="GO" id="GO:0008703">
    <property type="term" value="F:5-amino-6-(5-phosphoribosylamino)uracil reductase activity"/>
    <property type="evidence" value="ECO:0007669"/>
    <property type="project" value="InterPro"/>
</dbReference>